<dbReference type="AlphaFoldDB" id="A0A067NIM8"/>
<accession>A0A067NIM8</accession>
<dbReference type="VEuPathDB" id="FungiDB:PLEOSDRAFT_1108429"/>
<proteinExistence type="predicted"/>
<dbReference type="HOGENOM" id="CLU_2110013_0_0_1"/>
<dbReference type="InParanoid" id="A0A067NIM8"/>
<sequence>MTRLSIISTLLSRYPLKQFQVLRVTENALTSPQFDMAKKIGHPVELLSQWVIVNGPHCSTTAEDRHITVRGFRGRRPAITAHIFVNEDDQFQDCDVFATGSKVKAKTILFRRNLY</sequence>
<evidence type="ECO:0000313" key="1">
    <source>
        <dbReference type="EMBL" id="KDQ23962.1"/>
    </source>
</evidence>
<gene>
    <name evidence="1" type="ORF">PLEOSDRAFT_1108429</name>
</gene>
<name>A0A067NIM8_PLEO1</name>
<organism evidence="1 2">
    <name type="scientific">Pleurotus ostreatus (strain PC15)</name>
    <name type="common">Oyster mushroom</name>
    <dbReference type="NCBI Taxonomy" id="1137138"/>
    <lineage>
        <taxon>Eukaryota</taxon>
        <taxon>Fungi</taxon>
        <taxon>Dikarya</taxon>
        <taxon>Basidiomycota</taxon>
        <taxon>Agaricomycotina</taxon>
        <taxon>Agaricomycetes</taxon>
        <taxon>Agaricomycetidae</taxon>
        <taxon>Agaricales</taxon>
        <taxon>Pleurotineae</taxon>
        <taxon>Pleurotaceae</taxon>
        <taxon>Pleurotus</taxon>
    </lineage>
</organism>
<reference evidence="2" key="1">
    <citation type="journal article" date="2014" name="Proc. Natl. Acad. Sci. U.S.A.">
        <title>Extensive sampling of basidiomycete genomes demonstrates inadequacy of the white-rot/brown-rot paradigm for wood decay fungi.</title>
        <authorList>
            <person name="Riley R."/>
            <person name="Salamov A.A."/>
            <person name="Brown D.W."/>
            <person name="Nagy L.G."/>
            <person name="Floudas D."/>
            <person name="Held B.W."/>
            <person name="Levasseur A."/>
            <person name="Lombard V."/>
            <person name="Morin E."/>
            <person name="Otillar R."/>
            <person name="Lindquist E.A."/>
            <person name="Sun H."/>
            <person name="LaButti K.M."/>
            <person name="Schmutz J."/>
            <person name="Jabbour D."/>
            <person name="Luo H."/>
            <person name="Baker S.E."/>
            <person name="Pisabarro A.G."/>
            <person name="Walton J.D."/>
            <person name="Blanchette R.A."/>
            <person name="Henrissat B."/>
            <person name="Martin F."/>
            <person name="Cullen D."/>
            <person name="Hibbett D.S."/>
            <person name="Grigoriev I.V."/>
        </authorList>
    </citation>
    <scope>NUCLEOTIDE SEQUENCE [LARGE SCALE GENOMIC DNA]</scope>
    <source>
        <strain evidence="2">PC15</strain>
    </source>
</reference>
<dbReference type="EMBL" id="KL198012">
    <property type="protein sequence ID" value="KDQ23962.1"/>
    <property type="molecule type" value="Genomic_DNA"/>
</dbReference>
<evidence type="ECO:0000313" key="2">
    <source>
        <dbReference type="Proteomes" id="UP000027073"/>
    </source>
</evidence>
<dbReference type="Proteomes" id="UP000027073">
    <property type="component" value="Unassembled WGS sequence"/>
</dbReference>
<protein>
    <submittedName>
        <fullName evidence="1">Uncharacterized protein</fullName>
    </submittedName>
</protein>